<dbReference type="RefSeq" id="WP_305931042.1">
    <property type="nucleotide sequence ID" value="NZ_JAVAIM010000001.1"/>
</dbReference>
<dbReference type="EMBL" id="JAVAIM010000001">
    <property type="protein sequence ID" value="MDP4573541.1"/>
    <property type="molecule type" value="Genomic_DNA"/>
</dbReference>
<protein>
    <submittedName>
        <fullName evidence="2">Uncharacterized protein</fullName>
    </submittedName>
</protein>
<organism evidence="2 3">
    <name type="scientific">Qipengyuania profundimaris</name>
    <dbReference type="NCBI Taxonomy" id="3067652"/>
    <lineage>
        <taxon>Bacteria</taxon>
        <taxon>Pseudomonadati</taxon>
        <taxon>Pseudomonadota</taxon>
        <taxon>Alphaproteobacteria</taxon>
        <taxon>Sphingomonadales</taxon>
        <taxon>Erythrobacteraceae</taxon>
        <taxon>Qipengyuania</taxon>
    </lineage>
</organism>
<name>A0ABT9HK99_9SPHN</name>
<evidence type="ECO:0000313" key="2">
    <source>
        <dbReference type="EMBL" id="MDP4573541.1"/>
    </source>
</evidence>
<feature type="region of interest" description="Disordered" evidence="1">
    <location>
        <begin position="1"/>
        <end position="59"/>
    </location>
</feature>
<evidence type="ECO:0000313" key="3">
    <source>
        <dbReference type="Proteomes" id="UP001240639"/>
    </source>
</evidence>
<sequence length="117" mass="12690">MPAQAGDGVYLPPAPQGPGGEDSIETADGTRCRQSINSNGPYLDVGAAGQAASPLPRDSATNGLVFLQQDRDREGLVYMRVTVPLGKKPTRIDCSRLYEMEIARLRREVEMLRMAAE</sequence>
<keyword evidence="3" id="KW-1185">Reference proteome</keyword>
<dbReference type="Proteomes" id="UP001240639">
    <property type="component" value="Unassembled WGS sequence"/>
</dbReference>
<reference evidence="2 3" key="1">
    <citation type="submission" date="2023-08" db="EMBL/GenBank/DDBJ databases">
        <title>genomic of G39.</title>
        <authorList>
            <person name="Wang Y."/>
        </authorList>
    </citation>
    <scope>NUCLEOTIDE SEQUENCE [LARGE SCALE GENOMIC DNA]</scope>
    <source>
        <strain evidence="2 3">G39</strain>
    </source>
</reference>
<proteinExistence type="predicted"/>
<accession>A0ABT9HK99</accession>
<evidence type="ECO:0000256" key="1">
    <source>
        <dbReference type="SAM" id="MobiDB-lite"/>
    </source>
</evidence>
<gene>
    <name evidence="2" type="ORF">Q9K02_00125</name>
</gene>
<comment type="caution">
    <text evidence="2">The sequence shown here is derived from an EMBL/GenBank/DDBJ whole genome shotgun (WGS) entry which is preliminary data.</text>
</comment>